<accession>A0ABX8J3G2</accession>
<evidence type="ECO:0000256" key="1">
    <source>
        <dbReference type="ARBA" id="ARBA00022729"/>
    </source>
</evidence>
<keyword evidence="4" id="KW-1185">Reference proteome</keyword>
<name>A0ABX8J3G2_9BACT</name>
<reference evidence="3 4" key="1">
    <citation type="submission" date="2021-06" db="EMBL/GenBank/DDBJ databases">
        <title>Gemonas diversity in paddy soil.</title>
        <authorList>
            <person name="Liu G."/>
        </authorList>
    </citation>
    <scope>NUCLEOTIDE SEQUENCE [LARGE SCALE GENOMIC DNA]</scope>
    <source>
        <strain evidence="3 4">RG10</strain>
    </source>
</reference>
<evidence type="ECO:0000313" key="4">
    <source>
        <dbReference type="Proteomes" id="UP000683557"/>
    </source>
</evidence>
<feature type="signal peptide" evidence="2">
    <location>
        <begin position="1"/>
        <end position="23"/>
    </location>
</feature>
<sequence>MLKKTLAVLAATAVISGALWSWAATSFQLQTKLNNTGGTLQIRNNPVQTASGTVVYTNFTTSELVPVKVTANPGFKITSLTKTGVAQVIGNYTTHYATTFKKADGSPQSLIAGFTAQKYTISGTAYGPGGITPASTQVTYGGTAVFTVTPNANSVLTAVSGGTATNLSGGAISFPYLGQANITVRNVTGPAAVTASFSAVGISAGDNQTGMIVTKVTLRGSMQGGGTFTWNQESGPAVTLQDASTLNPNFVPMVLGTYVFRATQYLNGVAVSTSTTQVKVVDSLIDSMRTDCNGCHSATGVYPTPMAFTLWSSSNHKSLGVSCVSCHTTGAMPTPVNVSSVDSNTFVNLAASAGPVGDYFCAACHTDSIFSGYDRSMHKTVGVTCTSCHKGGAHQPEADPGVCAGCHYNGLGIVPNHTVEIGRNVLCISCHNPHSSFAAVQGDLETLHYGNMTTGAYPATYVTSRSACTDCHFSTVSNQAIRQAWYTSGHAKGSAPAYSTYDFKTMNGCVQCHTTTGFVAYSSAKVTTAWGDSADKTKEMVTCRACHVDITAGALRTMAPSKPFANEPTYLNPAVGESNLCMTCHSGTNTGQVITDKLQANADFTNLAFIPPHYAVSGATMYAKGGYHFPGRNYDLGATHSNLGFDNAKGPCIMCHRNGTYGHSFRSGVSAICTTCHGTNMPEEQRQLARDSFTSLLEVLRAQLAAKGFIYTEKAPHFNERNWGSGQQGANVMGAAFNYALLLRELGSFGHNPRYSKQLAMDSIDILDNGVIDDSVTTLAVPTLRDAGAISQAVADSVVAYKARNLCITCHGGSASTPSPMATNQHATHITAVYGPGNFLGSEYTACQACHVGTTATHNNGSPDLKSGDGSLCMGCHAGQLVDWKTTTRINCTVCHAQNPATLPNGVQAPNKAYFGTSGHGRFAVSNQCTVCHDRNATHITGTLGDSKRLLMNNDNTLCASCHSNPTIVSARFLNISTHRAKDGAPVACRECHDTHGTGNLSMIRSEIRGFTIAYTDRVNTLVETTYNRGLCQVCHTKTNYYRAGVPEGSHFTSGCLDCHTHTSSGGAFKPVGGGCDSCHGYPPAPKNTATGFGSYANWANARFEDYSGGGGAHLVAAHISPFAKAEEGWTNCTACHNGGATGLTSYHKMVTPVKDHIENVTVLVDNSLRFSNSFTVYTGAKLTSVPGANQTGSCFNIACHMSPSARWSTER</sequence>
<dbReference type="InterPro" id="IPR051829">
    <property type="entry name" value="Multiheme_Cytochr_ET"/>
</dbReference>
<evidence type="ECO:0000256" key="2">
    <source>
        <dbReference type="SAM" id="SignalP"/>
    </source>
</evidence>
<organism evidence="3 4">
    <name type="scientific">Geomonas oryzisoli</name>
    <dbReference type="NCBI Taxonomy" id="2847992"/>
    <lineage>
        <taxon>Bacteria</taxon>
        <taxon>Pseudomonadati</taxon>
        <taxon>Thermodesulfobacteriota</taxon>
        <taxon>Desulfuromonadia</taxon>
        <taxon>Geobacterales</taxon>
        <taxon>Geobacteraceae</taxon>
        <taxon>Geomonas</taxon>
    </lineage>
</organism>
<dbReference type="PANTHER" id="PTHR35038:SF8">
    <property type="entry name" value="C-TYPE POLYHEME CYTOCHROME OMCC"/>
    <property type="match status" value="1"/>
</dbReference>
<proteinExistence type="predicted"/>
<dbReference type="CDD" id="cd08168">
    <property type="entry name" value="Cytochrom_C3"/>
    <property type="match status" value="1"/>
</dbReference>
<dbReference type="EMBL" id="CP076723">
    <property type="protein sequence ID" value="QWV92825.1"/>
    <property type="molecule type" value="Genomic_DNA"/>
</dbReference>
<dbReference type="RefSeq" id="WP_216799585.1">
    <property type="nucleotide sequence ID" value="NZ_CP076723.1"/>
</dbReference>
<dbReference type="PANTHER" id="PTHR35038">
    <property type="entry name" value="DISSIMILATORY SULFITE REDUCTASE SIRA"/>
    <property type="match status" value="1"/>
</dbReference>
<keyword evidence="1 2" id="KW-0732">Signal</keyword>
<gene>
    <name evidence="3" type="ORF">KP004_16850</name>
</gene>
<evidence type="ECO:0000313" key="3">
    <source>
        <dbReference type="EMBL" id="QWV92825.1"/>
    </source>
</evidence>
<protein>
    <submittedName>
        <fullName evidence="3">Cytochrome C</fullName>
    </submittedName>
</protein>
<dbReference type="Proteomes" id="UP000683557">
    <property type="component" value="Chromosome"/>
</dbReference>
<feature type="chain" id="PRO_5046641467" evidence="2">
    <location>
        <begin position="24"/>
        <end position="1212"/>
    </location>
</feature>